<feature type="domain" description="Solute-binding protein family 5" evidence="4">
    <location>
        <begin position="95"/>
        <end position="447"/>
    </location>
</feature>
<evidence type="ECO:0000256" key="3">
    <source>
        <dbReference type="SAM" id="SignalP"/>
    </source>
</evidence>
<dbReference type="InterPro" id="IPR039424">
    <property type="entry name" value="SBP_5"/>
</dbReference>
<dbReference type="InterPro" id="IPR030678">
    <property type="entry name" value="Peptide/Ni-bd"/>
</dbReference>
<dbReference type="PANTHER" id="PTHR30290">
    <property type="entry name" value="PERIPLASMIC BINDING COMPONENT OF ABC TRANSPORTER"/>
    <property type="match status" value="1"/>
</dbReference>
<keyword evidence="6" id="KW-1185">Reference proteome</keyword>
<dbReference type="PIRSF" id="PIRSF002741">
    <property type="entry name" value="MppA"/>
    <property type="match status" value="1"/>
</dbReference>
<dbReference type="Pfam" id="PF00496">
    <property type="entry name" value="SBP_bac_5"/>
    <property type="match status" value="1"/>
</dbReference>
<feature type="region of interest" description="Disordered" evidence="2">
    <location>
        <begin position="31"/>
        <end position="50"/>
    </location>
</feature>
<protein>
    <submittedName>
        <fullName evidence="5">ABC transporter substrate-binding protein</fullName>
    </submittedName>
</protein>
<keyword evidence="1 3" id="KW-0732">Signal</keyword>
<dbReference type="PANTHER" id="PTHR30290:SF38">
    <property type="entry name" value="D,D-DIPEPTIDE-BINDING PERIPLASMIC PROTEIN DDPA-RELATED"/>
    <property type="match status" value="1"/>
</dbReference>
<evidence type="ECO:0000259" key="4">
    <source>
        <dbReference type="Pfam" id="PF00496"/>
    </source>
</evidence>
<dbReference type="Gene3D" id="3.40.190.10">
    <property type="entry name" value="Periplasmic binding protein-like II"/>
    <property type="match status" value="1"/>
</dbReference>
<feature type="signal peptide" evidence="3">
    <location>
        <begin position="1"/>
        <end position="21"/>
    </location>
</feature>
<name>A0ABV3DES4_9ACTN</name>
<sequence>MRTSRTLRRALAATAAATVLALVSACGGDSGGSGSGPAGASGPPRQGGSATILLPTEAARGLDPTAAAVNGVGDGNRLAAVYDVLFWMDPKTGRVGPGIGESITAADDGRVWTLRIRPGVRFSDGTPFDAEAVRFTYERHADPANRSPQLSSAAGLRLQVVEPLVLRIELPAPNAHFDRVVAKNLTYIGSPEAYRKDPKGFGAKPVGAGPFVLRQWQRDAQMVLERNPAYWQPGKPALDRVTFKVVPDIQQAMASVATGSATAMVTVDYQLIDKGRKDGVTVEQLDLSGGKMVVFNSARPPFDDPRARRAVVLALSAEGFNSVVYQGKAPAARGMFAPGTAFHDPASRTPDDDTAEAQRLLDALAAEGRPLDFTFTTYASPPSVKTAEYIQSRLHTLRNASMRIETLEPGAMTLKTQISRDFQASVFTLWIDDPEPALYTFLHSGGATAWTGYRDADVDRALDTGRRSTDPAVRAAAYAEVQRRLDADLPVWVFQNAVAALAHKNTLTDVTLFNDGTVLFDRLALRA</sequence>
<accession>A0ABV3DES4</accession>
<evidence type="ECO:0000256" key="1">
    <source>
        <dbReference type="ARBA" id="ARBA00022729"/>
    </source>
</evidence>
<dbReference type="SUPFAM" id="SSF53850">
    <property type="entry name" value="Periplasmic binding protein-like II"/>
    <property type="match status" value="1"/>
</dbReference>
<reference evidence="5 6" key="1">
    <citation type="submission" date="2024-06" db="EMBL/GenBank/DDBJ databases">
        <title>The Natural Products Discovery Center: Release of the First 8490 Sequenced Strains for Exploring Actinobacteria Biosynthetic Diversity.</title>
        <authorList>
            <person name="Kalkreuter E."/>
            <person name="Kautsar S.A."/>
            <person name="Yang D."/>
            <person name="Bader C.D."/>
            <person name="Teijaro C.N."/>
            <person name="Fluegel L."/>
            <person name="Davis C.M."/>
            <person name="Simpson J.R."/>
            <person name="Lauterbach L."/>
            <person name="Steele A.D."/>
            <person name="Gui C."/>
            <person name="Meng S."/>
            <person name="Li G."/>
            <person name="Viehrig K."/>
            <person name="Ye F."/>
            <person name="Su P."/>
            <person name="Kiefer A.F."/>
            <person name="Nichols A."/>
            <person name="Cepeda A.J."/>
            <person name="Yan W."/>
            <person name="Fan B."/>
            <person name="Jiang Y."/>
            <person name="Adhikari A."/>
            <person name="Zheng C.-J."/>
            <person name="Schuster L."/>
            <person name="Cowan T.M."/>
            <person name="Smanski M.J."/>
            <person name="Chevrette M.G."/>
            <person name="De Carvalho L.P.S."/>
            <person name="Shen B."/>
        </authorList>
    </citation>
    <scope>NUCLEOTIDE SEQUENCE [LARGE SCALE GENOMIC DNA]</scope>
    <source>
        <strain evidence="5 6">NPDC048946</strain>
    </source>
</reference>
<dbReference type="CDD" id="cd00995">
    <property type="entry name" value="PBP2_NikA_DppA_OppA_like"/>
    <property type="match status" value="1"/>
</dbReference>
<organism evidence="5 6">
    <name type="scientific">Streptodolium elevatio</name>
    <dbReference type="NCBI Taxonomy" id="3157996"/>
    <lineage>
        <taxon>Bacteria</taxon>
        <taxon>Bacillati</taxon>
        <taxon>Actinomycetota</taxon>
        <taxon>Actinomycetes</taxon>
        <taxon>Kitasatosporales</taxon>
        <taxon>Streptomycetaceae</taxon>
        <taxon>Streptodolium</taxon>
    </lineage>
</organism>
<comment type="caution">
    <text evidence="5">The sequence shown here is derived from an EMBL/GenBank/DDBJ whole genome shotgun (WGS) entry which is preliminary data.</text>
</comment>
<dbReference type="InterPro" id="IPR000914">
    <property type="entry name" value="SBP_5_dom"/>
</dbReference>
<dbReference type="RefSeq" id="WP_358352125.1">
    <property type="nucleotide sequence ID" value="NZ_JBEZFP010000019.1"/>
</dbReference>
<feature type="compositionally biased region" description="Low complexity" evidence="2">
    <location>
        <begin position="40"/>
        <end position="50"/>
    </location>
</feature>
<dbReference type="Gene3D" id="3.10.105.10">
    <property type="entry name" value="Dipeptide-binding Protein, Domain 3"/>
    <property type="match status" value="1"/>
</dbReference>
<dbReference type="Proteomes" id="UP001551482">
    <property type="component" value="Unassembled WGS sequence"/>
</dbReference>
<proteinExistence type="predicted"/>
<evidence type="ECO:0000256" key="2">
    <source>
        <dbReference type="SAM" id="MobiDB-lite"/>
    </source>
</evidence>
<dbReference type="PROSITE" id="PS51257">
    <property type="entry name" value="PROKAR_LIPOPROTEIN"/>
    <property type="match status" value="1"/>
</dbReference>
<feature type="chain" id="PRO_5046318491" evidence="3">
    <location>
        <begin position="22"/>
        <end position="527"/>
    </location>
</feature>
<dbReference type="EMBL" id="JBEZFP010000019">
    <property type="protein sequence ID" value="MEU8133902.1"/>
    <property type="molecule type" value="Genomic_DNA"/>
</dbReference>
<evidence type="ECO:0000313" key="5">
    <source>
        <dbReference type="EMBL" id="MEU8133902.1"/>
    </source>
</evidence>
<evidence type="ECO:0000313" key="6">
    <source>
        <dbReference type="Proteomes" id="UP001551482"/>
    </source>
</evidence>
<gene>
    <name evidence="5" type="ORF">AB0C36_10365</name>
</gene>